<dbReference type="SMART" id="SM00368">
    <property type="entry name" value="LRR_RI"/>
    <property type="match status" value="2"/>
</dbReference>
<proteinExistence type="predicted"/>
<keyword evidence="2" id="KW-1185">Reference proteome</keyword>
<dbReference type="Gene3D" id="3.80.10.10">
    <property type="entry name" value="Ribonuclease Inhibitor"/>
    <property type="match status" value="1"/>
</dbReference>
<dbReference type="SUPFAM" id="SSF52047">
    <property type="entry name" value="RNI-like"/>
    <property type="match status" value="1"/>
</dbReference>
<protein>
    <submittedName>
        <fullName evidence="1">Uncharacterized protein</fullName>
    </submittedName>
</protein>
<dbReference type="KEGG" id="cari:FNU76_05040"/>
<name>A0A516SC96_9NEIS</name>
<accession>A0A516SC96</accession>
<gene>
    <name evidence="1" type="ORF">FNU76_05040</name>
</gene>
<sequence>MSIQRLAENDPTLTQLSLWNKQIDASGVQVLAGALAQNDYLNTLKLECIQFGDSGAQALASALAQNHCLTLLGVGIAPPA</sequence>
<dbReference type="AlphaFoldDB" id="A0A516SC96"/>
<dbReference type="RefSeq" id="WP_143856690.1">
    <property type="nucleotide sequence ID" value="NZ_CP041730.1"/>
</dbReference>
<organism evidence="1 2">
    <name type="scientific">Chitinimonas arctica</name>
    <dbReference type="NCBI Taxonomy" id="2594795"/>
    <lineage>
        <taxon>Bacteria</taxon>
        <taxon>Pseudomonadati</taxon>
        <taxon>Pseudomonadota</taxon>
        <taxon>Betaproteobacteria</taxon>
        <taxon>Neisseriales</taxon>
        <taxon>Chitinibacteraceae</taxon>
        <taxon>Chitinimonas</taxon>
    </lineage>
</organism>
<reference evidence="2" key="1">
    <citation type="submission" date="2019-07" db="EMBL/GenBank/DDBJ databases">
        <title>Chitinimonas sp. nov., isolated from Ny-Alesund, arctica soil.</title>
        <authorList>
            <person name="Xu Q."/>
            <person name="Peng F."/>
        </authorList>
    </citation>
    <scope>NUCLEOTIDE SEQUENCE [LARGE SCALE GENOMIC DNA]</scope>
    <source>
        <strain evidence="2">R3-44</strain>
    </source>
</reference>
<evidence type="ECO:0000313" key="2">
    <source>
        <dbReference type="Proteomes" id="UP000317550"/>
    </source>
</evidence>
<evidence type="ECO:0000313" key="1">
    <source>
        <dbReference type="EMBL" id="QDQ25765.1"/>
    </source>
</evidence>
<dbReference type="InterPro" id="IPR032675">
    <property type="entry name" value="LRR_dom_sf"/>
</dbReference>
<dbReference type="Proteomes" id="UP000317550">
    <property type="component" value="Chromosome"/>
</dbReference>
<dbReference type="EMBL" id="CP041730">
    <property type="protein sequence ID" value="QDQ25765.1"/>
    <property type="molecule type" value="Genomic_DNA"/>
</dbReference>